<evidence type="ECO:0000259" key="8">
    <source>
        <dbReference type="Pfam" id="PF07715"/>
    </source>
</evidence>
<keyword evidence="6" id="KW-0998">Cell outer membrane</keyword>
<evidence type="ECO:0000256" key="4">
    <source>
        <dbReference type="ARBA" id="ARBA00022692"/>
    </source>
</evidence>
<accession>A0A143PKS7</accession>
<dbReference type="InterPro" id="IPR036942">
    <property type="entry name" value="Beta-barrel_TonB_sf"/>
</dbReference>
<dbReference type="Pfam" id="PF25183">
    <property type="entry name" value="OMP_b-brl_4"/>
    <property type="match status" value="1"/>
</dbReference>
<evidence type="ECO:0000256" key="7">
    <source>
        <dbReference type="SAM" id="SignalP"/>
    </source>
</evidence>
<evidence type="ECO:0000256" key="5">
    <source>
        <dbReference type="ARBA" id="ARBA00023136"/>
    </source>
</evidence>
<comment type="subcellular location">
    <subcellularLocation>
        <location evidence="1">Cell outer membrane</location>
        <topology evidence="1">Multi-pass membrane protein</topology>
    </subcellularLocation>
</comment>
<dbReference type="PANTHER" id="PTHR30069">
    <property type="entry name" value="TONB-DEPENDENT OUTER MEMBRANE RECEPTOR"/>
    <property type="match status" value="1"/>
</dbReference>
<feature type="chain" id="PRO_5007511546" evidence="7">
    <location>
        <begin position="25"/>
        <end position="1020"/>
    </location>
</feature>
<evidence type="ECO:0000256" key="2">
    <source>
        <dbReference type="ARBA" id="ARBA00022448"/>
    </source>
</evidence>
<keyword evidence="4" id="KW-0812">Transmembrane</keyword>
<dbReference type="Gene3D" id="2.40.170.20">
    <property type="entry name" value="TonB-dependent receptor, beta-barrel domain"/>
    <property type="match status" value="1"/>
</dbReference>
<dbReference type="Gene3D" id="2.170.130.10">
    <property type="entry name" value="TonB-dependent receptor, plug domain"/>
    <property type="match status" value="1"/>
</dbReference>
<proteinExistence type="predicted"/>
<dbReference type="GO" id="GO:0044718">
    <property type="term" value="P:siderophore transmembrane transport"/>
    <property type="evidence" value="ECO:0007669"/>
    <property type="project" value="TreeGrafter"/>
</dbReference>
<dbReference type="PANTHER" id="PTHR30069:SF46">
    <property type="entry name" value="OAR PROTEIN"/>
    <property type="match status" value="1"/>
</dbReference>
<reference evidence="10 11" key="1">
    <citation type="journal article" date="2016" name="Genome Announc.">
        <title>First Complete Genome Sequence of a Subdivision 6 Acidobacterium Strain.</title>
        <authorList>
            <person name="Huang S."/>
            <person name="Vieira S."/>
            <person name="Bunk B."/>
            <person name="Riedel T."/>
            <person name="Sproer C."/>
            <person name="Overmann J."/>
        </authorList>
    </citation>
    <scope>NUCLEOTIDE SEQUENCE [LARGE SCALE GENOMIC DNA]</scope>
    <source>
        <strain evidence="11">DSM 100886 HEG_-6_39</strain>
    </source>
</reference>
<dbReference type="STRING" id="1855912.LuPra_02324"/>
<dbReference type="EMBL" id="CP015136">
    <property type="protein sequence ID" value="AMY09111.1"/>
    <property type="molecule type" value="Genomic_DNA"/>
</dbReference>
<feature type="domain" description="TonB-dependent transporter Oar-like beta-barrel" evidence="9">
    <location>
        <begin position="245"/>
        <end position="914"/>
    </location>
</feature>
<sequence precursor="true">MSTRTAVCALVGFLILPLALPLRAGAQQITTGVIQGSVSDSTGANLPGVSVEARNLDTNQGRTQVTASDGRFVFLQMPPGSYRVSFTLAGFATTVQENVLLTVGQSINLPVAMKVSGVSETVTVTTGTPSIDTERTAAATTINQATIDTIPILGRKFEDLLTLTPGVSVVQGPDGDEISFAGQRGVFNNISLDGGDYNNGFFGEQAGGQRASVDITLDAIKEFQVIASGAPAEYGRTAGGVVNVITKSGTNSARGSAFYFQRLEGLTGDLSDGSKLEDFHREQYGGTIGGPIKKDKAFYFLALEGINGNFQRPNLSTQFGDVPCPVPNPTIAANEALINSNPDCQRTALLGFLQSRVGINDGLPIRHPQSTFALLGKADAAMNPNNHLSGSWNFNHSRKENETFDVATYGNSANGIEGDPAHINALNLNWFTTVMTRMVNEAHFTYSRETRPRTAAGSGLTADTGMGFGPTFRFGDPFFLQPGVDELIWRTQIKDNVSIVSGYHTFKLGGEWMHTLNDQVFRGFFTGRYIFSSVPGFLRYASPAAAGGYGPNTVGCSNGAFVTYPAACPAGSTTDGGPLLLYLQGAGRTGLATDAAGASTITNNELSLFAQDSWQIRPDVTLNYGLRWDAQTMPETVDPTTTAFASVLNDPTFPSDGTIPSQWNMWQPRVGVAWDVRGTGKSLVRASWGVYYARQNMLSQVGSVTTNGLQQQTIFANTANLLALGAPTPTWPNVVTPTPLPDGQFPFFSGVRVFDRDYKNPHIFAFNVAYEQELAPNWVGYADFIWNEAHDLTRFLNFNKSDPVCCDQGPGTGNVYVYNGHPWQPQLDEVMVTNSLGESRYRGLTLGVRKRLSGGIQLEGNYVLAKDEDNDSNERDPFTDRSFNFFDLSKDWGPADRDIRHKFNFFGYFVIPHGLWANTRVQYRSAQPITASPRVVNGNDSGRNSLRKDNEYFTFDWRLGRPFRFGTHFELTPIIEMFNTFNNANNINPLSTPALFNFDGYLRTGVGDPRQMQLAVKLTF</sequence>
<evidence type="ECO:0000256" key="1">
    <source>
        <dbReference type="ARBA" id="ARBA00004571"/>
    </source>
</evidence>
<dbReference type="InterPro" id="IPR012910">
    <property type="entry name" value="Plug_dom"/>
</dbReference>
<dbReference type="KEGG" id="abac:LuPra_02324"/>
<keyword evidence="7" id="KW-0732">Signal</keyword>
<dbReference type="Proteomes" id="UP000076079">
    <property type="component" value="Chromosome"/>
</dbReference>
<dbReference type="AlphaFoldDB" id="A0A143PKS7"/>
<feature type="domain" description="TonB-dependent receptor plug" evidence="8">
    <location>
        <begin position="136"/>
        <end position="241"/>
    </location>
</feature>
<dbReference type="InterPro" id="IPR008969">
    <property type="entry name" value="CarboxyPept-like_regulatory"/>
</dbReference>
<dbReference type="InterPro" id="IPR039426">
    <property type="entry name" value="TonB-dep_rcpt-like"/>
</dbReference>
<dbReference type="OrthoDB" id="97893at2"/>
<evidence type="ECO:0000259" key="9">
    <source>
        <dbReference type="Pfam" id="PF25183"/>
    </source>
</evidence>
<keyword evidence="5" id="KW-0472">Membrane</keyword>
<protein>
    <submittedName>
        <fullName evidence="10">Enterobactin receptor protein</fullName>
    </submittedName>
</protein>
<evidence type="ECO:0000313" key="10">
    <source>
        <dbReference type="EMBL" id="AMY09111.1"/>
    </source>
</evidence>
<dbReference type="SUPFAM" id="SSF56935">
    <property type="entry name" value="Porins"/>
    <property type="match status" value="1"/>
</dbReference>
<feature type="signal peptide" evidence="7">
    <location>
        <begin position="1"/>
        <end position="24"/>
    </location>
</feature>
<dbReference type="InterPro" id="IPR037066">
    <property type="entry name" value="Plug_dom_sf"/>
</dbReference>
<name>A0A143PKS7_LUTPR</name>
<gene>
    <name evidence="10" type="ORF">LuPra_02324</name>
</gene>
<keyword evidence="10" id="KW-0675">Receptor</keyword>
<dbReference type="RefSeq" id="WP_110170889.1">
    <property type="nucleotide sequence ID" value="NZ_CP015136.1"/>
</dbReference>
<dbReference type="Gene3D" id="2.60.40.1120">
    <property type="entry name" value="Carboxypeptidase-like, regulatory domain"/>
    <property type="match status" value="1"/>
</dbReference>
<dbReference type="GO" id="GO:0009279">
    <property type="term" value="C:cell outer membrane"/>
    <property type="evidence" value="ECO:0007669"/>
    <property type="project" value="UniProtKB-SubCell"/>
</dbReference>
<organism evidence="10 11">
    <name type="scientific">Luteitalea pratensis</name>
    <dbReference type="NCBI Taxonomy" id="1855912"/>
    <lineage>
        <taxon>Bacteria</taxon>
        <taxon>Pseudomonadati</taxon>
        <taxon>Acidobacteriota</taxon>
        <taxon>Vicinamibacteria</taxon>
        <taxon>Vicinamibacterales</taxon>
        <taxon>Vicinamibacteraceae</taxon>
        <taxon>Luteitalea</taxon>
    </lineage>
</organism>
<dbReference type="Pfam" id="PF13620">
    <property type="entry name" value="CarboxypepD_reg"/>
    <property type="match status" value="1"/>
</dbReference>
<keyword evidence="2" id="KW-0813">Transport</keyword>
<keyword evidence="3" id="KW-1134">Transmembrane beta strand</keyword>
<evidence type="ECO:0000256" key="3">
    <source>
        <dbReference type="ARBA" id="ARBA00022452"/>
    </source>
</evidence>
<evidence type="ECO:0000256" key="6">
    <source>
        <dbReference type="ARBA" id="ARBA00023237"/>
    </source>
</evidence>
<keyword evidence="11" id="KW-1185">Reference proteome</keyword>
<dbReference type="Pfam" id="PF07715">
    <property type="entry name" value="Plug"/>
    <property type="match status" value="1"/>
</dbReference>
<dbReference type="SUPFAM" id="SSF49464">
    <property type="entry name" value="Carboxypeptidase regulatory domain-like"/>
    <property type="match status" value="1"/>
</dbReference>
<dbReference type="InterPro" id="IPR057601">
    <property type="entry name" value="Oar-like_b-barrel"/>
</dbReference>
<evidence type="ECO:0000313" key="11">
    <source>
        <dbReference type="Proteomes" id="UP000076079"/>
    </source>
</evidence>
<dbReference type="GO" id="GO:0015344">
    <property type="term" value="F:siderophore uptake transmembrane transporter activity"/>
    <property type="evidence" value="ECO:0007669"/>
    <property type="project" value="TreeGrafter"/>
</dbReference>
<reference evidence="11" key="2">
    <citation type="submission" date="2016-04" db="EMBL/GenBank/DDBJ databases">
        <title>First Complete Genome Sequence of a Subdivision 6 Acidobacterium.</title>
        <authorList>
            <person name="Huang S."/>
            <person name="Vieira S."/>
            <person name="Bunk B."/>
            <person name="Riedel T."/>
            <person name="Sproeer C."/>
            <person name="Overmann J."/>
        </authorList>
    </citation>
    <scope>NUCLEOTIDE SEQUENCE [LARGE SCALE GENOMIC DNA]</scope>
    <source>
        <strain evidence="11">DSM 100886 HEG_-6_39</strain>
    </source>
</reference>